<reference evidence="1" key="1">
    <citation type="submission" date="2021-02" db="EMBL/GenBank/DDBJ databases">
        <authorList>
            <person name="Nieuwenhuis M."/>
            <person name="Van De Peppel L.J.J."/>
        </authorList>
    </citation>
    <scope>NUCLEOTIDE SEQUENCE</scope>
    <source>
        <strain evidence="1">D49</strain>
    </source>
</reference>
<dbReference type="AlphaFoldDB" id="A0A9P7GPE8"/>
<gene>
    <name evidence="1" type="ORF">H0H81_010607</name>
</gene>
<sequence length="129" mass="14225">MPSGNVVTLACRGMFDDLAIWFAATDEISKYKLEAILPAILQSYPDYVTFTTPDPVNLPVPSPTYLAIHATCAKVAHFSGATQYIHKLKLEERLALDPEGAEMMKRGLEQLKASVCEAAAQRELESARR</sequence>
<organism evidence="1 2">
    <name type="scientific">Sphagnurus paluster</name>
    <dbReference type="NCBI Taxonomy" id="117069"/>
    <lineage>
        <taxon>Eukaryota</taxon>
        <taxon>Fungi</taxon>
        <taxon>Dikarya</taxon>
        <taxon>Basidiomycota</taxon>
        <taxon>Agaricomycotina</taxon>
        <taxon>Agaricomycetes</taxon>
        <taxon>Agaricomycetidae</taxon>
        <taxon>Agaricales</taxon>
        <taxon>Tricholomatineae</taxon>
        <taxon>Lyophyllaceae</taxon>
        <taxon>Sphagnurus</taxon>
    </lineage>
</organism>
<name>A0A9P7GPE8_9AGAR</name>
<dbReference type="Proteomes" id="UP000717328">
    <property type="component" value="Unassembled WGS sequence"/>
</dbReference>
<evidence type="ECO:0000313" key="2">
    <source>
        <dbReference type="Proteomes" id="UP000717328"/>
    </source>
</evidence>
<keyword evidence="2" id="KW-1185">Reference proteome</keyword>
<proteinExistence type="predicted"/>
<protein>
    <submittedName>
        <fullName evidence="1">Uncharacterized protein</fullName>
    </submittedName>
</protein>
<reference evidence="1" key="2">
    <citation type="submission" date="2021-10" db="EMBL/GenBank/DDBJ databases">
        <title>Phylogenomics reveals ancestral predisposition of the termite-cultivated fungus Termitomyces towards a domesticated lifestyle.</title>
        <authorList>
            <person name="Auxier B."/>
            <person name="Grum-Grzhimaylo A."/>
            <person name="Cardenas M.E."/>
            <person name="Lodge J.D."/>
            <person name="Laessoe T."/>
            <person name="Pedersen O."/>
            <person name="Smith M.E."/>
            <person name="Kuyper T.W."/>
            <person name="Franco-Molano E.A."/>
            <person name="Baroni T.J."/>
            <person name="Aanen D.K."/>
        </authorList>
    </citation>
    <scope>NUCLEOTIDE SEQUENCE</scope>
    <source>
        <strain evidence="1">D49</strain>
    </source>
</reference>
<accession>A0A9P7GPE8</accession>
<dbReference type="EMBL" id="JABCKI010000034">
    <property type="protein sequence ID" value="KAG5653766.1"/>
    <property type="molecule type" value="Genomic_DNA"/>
</dbReference>
<comment type="caution">
    <text evidence="1">The sequence shown here is derived from an EMBL/GenBank/DDBJ whole genome shotgun (WGS) entry which is preliminary data.</text>
</comment>
<dbReference type="OrthoDB" id="2104739at2759"/>
<evidence type="ECO:0000313" key="1">
    <source>
        <dbReference type="EMBL" id="KAG5653766.1"/>
    </source>
</evidence>